<evidence type="ECO:0000313" key="3">
    <source>
        <dbReference type="Proteomes" id="UP000821853"/>
    </source>
</evidence>
<evidence type="ECO:0000313" key="2">
    <source>
        <dbReference type="EMBL" id="KAH9377814.1"/>
    </source>
</evidence>
<keyword evidence="3" id="KW-1185">Reference proteome</keyword>
<dbReference type="VEuPathDB" id="VectorBase:HLOH_046502"/>
<gene>
    <name evidence="2" type="ORF">HPB48_020408</name>
</gene>
<dbReference type="AlphaFoldDB" id="A0A9J6GH99"/>
<proteinExistence type="predicted"/>
<feature type="transmembrane region" description="Helical" evidence="1">
    <location>
        <begin position="128"/>
        <end position="146"/>
    </location>
</feature>
<keyword evidence="1" id="KW-0812">Transmembrane</keyword>
<dbReference type="EMBL" id="JABSTR010000008">
    <property type="protein sequence ID" value="KAH9377814.1"/>
    <property type="molecule type" value="Genomic_DNA"/>
</dbReference>
<accession>A0A9J6GH99</accession>
<organism evidence="2 3">
    <name type="scientific">Haemaphysalis longicornis</name>
    <name type="common">Bush tick</name>
    <dbReference type="NCBI Taxonomy" id="44386"/>
    <lineage>
        <taxon>Eukaryota</taxon>
        <taxon>Metazoa</taxon>
        <taxon>Ecdysozoa</taxon>
        <taxon>Arthropoda</taxon>
        <taxon>Chelicerata</taxon>
        <taxon>Arachnida</taxon>
        <taxon>Acari</taxon>
        <taxon>Parasitiformes</taxon>
        <taxon>Ixodida</taxon>
        <taxon>Ixodoidea</taxon>
        <taxon>Ixodidae</taxon>
        <taxon>Haemaphysalinae</taxon>
        <taxon>Haemaphysalis</taxon>
    </lineage>
</organism>
<keyword evidence="1" id="KW-0472">Membrane</keyword>
<keyword evidence="1" id="KW-1133">Transmembrane helix</keyword>
<reference evidence="2 3" key="1">
    <citation type="journal article" date="2020" name="Cell">
        <title>Large-Scale Comparative Analyses of Tick Genomes Elucidate Their Genetic Diversity and Vector Capacities.</title>
        <authorList>
            <consortium name="Tick Genome and Microbiome Consortium (TIGMIC)"/>
            <person name="Jia N."/>
            <person name="Wang J."/>
            <person name="Shi W."/>
            <person name="Du L."/>
            <person name="Sun Y."/>
            <person name="Zhan W."/>
            <person name="Jiang J.F."/>
            <person name="Wang Q."/>
            <person name="Zhang B."/>
            <person name="Ji P."/>
            <person name="Bell-Sakyi L."/>
            <person name="Cui X.M."/>
            <person name="Yuan T.T."/>
            <person name="Jiang B.G."/>
            <person name="Yang W.F."/>
            <person name="Lam T.T."/>
            <person name="Chang Q.C."/>
            <person name="Ding S.J."/>
            <person name="Wang X.J."/>
            <person name="Zhu J.G."/>
            <person name="Ruan X.D."/>
            <person name="Zhao L."/>
            <person name="Wei J.T."/>
            <person name="Ye R.Z."/>
            <person name="Que T.C."/>
            <person name="Du C.H."/>
            <person name="Zhou Y.H."/>
            <person name="Cheng J.X."/>
            <person name="Dai P.F."/>
            <person name="Guo W.B."/>
            <person name="Han X.H."/>
            <person name="Huang E.J."/>
            <person name="Li L.F."/>
            <person name="Wei W."/>
            <person name="Gao Y.C."/>
            <person name="Liu J.Z."/>
            <person name="Shao H.Z."/>
            <person name="Wang X."/>
            <person name="Wang C.C."/>
            <person name="Yang T.C."/>
            <person name="Huo Q.B."/>
            <person name="Li W."/>
            <person name="Chen H.Y."/>
            <person name="Chen S.E."/>
            <person name="Zhou L.G."/>
            <person name="Ni X.B."/>
            <person name="Tian J.H."/>
            <person name="Sheng Y."/>
            <person name="Liu T."/>
            <person name="Pan Y.S."/>
            <person name="Xia L.Y."/>
            <person name="Li J."/>
            <person name="Zhao F."/>
            <person name="Cao W.C."/>
        </authorList>
    </citation>
    <scope>NUCLEOTIDE SEQUENCE [LARGE SCALE GENOMIC DNA]</scope>
    <source>
        <strain evidence="2">HaeL-2018</strain>
    </source>
</reference>
<name>A0A9J6GH99_HAELO</name>
<protein>
    <submittedName>
        <fullName evidence="2">Uncharacterized protein</fullName>
    </submittedName>
</protein>
<dbReference type="SUPFAM" id="SSF53850">
    <property type="entry name" value="Periplasmic binding protein-like II"/>
    <property type="match status" value="1"/>
</dbReference>
<evidence type="ECO:0000256" key="1">
    <source>
        <dbReference type="SAM" id="Phobius"/>
    </source>
</evidence>
<feature type="transmembrane region" description="Helical" evidence="1">
    <location>
        <begin position="186"/>
        <end position="208"/>
    </location>
</feature>
<comment type="caution">
    <text evidence="2">The sequence shown here is derived from an EMBL/GenBank/DDBJ whole genome shotgun (WGS) entry which is preliminary data.</text>
</comment>
<sequence>MSERAWKRLHTESEKVRNFSALSKHDFIKGYLEASLTTDIPSLIFNNSLLQQALEVVNANFSIVGGPYDSLEIAFTNDKVHVIATHTAITEERSEVLHVTAFTTLTGVYYVQKKTHAALHYVHSLPNWASFLAISMAACVGVLTLADLQTGTRPSRAGIQDKITALTASILLFSSPLTTQRSAARLVLATWFSGMLLLAVSLQSLLIASVTSGMVGKQTTHSKNFTQSLIPGSWFLSASRRYISTNCLKQLDGVISISASLTGWQRLLNESKK</sequence>
<dbReference type="Proteomes" id="UP000821853">
    <property type="component" value="Unassembled WGS sequence"/>
</dbReference>